<dbReference type="InterPro" id="IPR041657">
    <property type="entry name" value="HTH_17"/>
</dbReference>
<feature type="region of interest" description="Disordered" evidence="1">
    <location>
        <begin position="1"/>
        <end position="42"/>
    </location>
</feature>
<evidence type="ECO:0000313" key="3">
    <source>
        <dbReference type="EMBL" id="RTQ53431.1"/>
    </source>
</evidence>
<comment type="caution">
    <text evidence="3">The sequence shown here is derived from an EMBL/GenBank/DDBJ whole genome shotgun (WGS) entry which is preliminary data.</text>
</comment>
<name>A0A431U8A6_9BACT</name>
<evidence type="ECO:0000256" key="1">
    <source>
        <dbReference type="SAM" id="MobiDB-lite"/>
    </source>
</evidence>
<accession>A0A431U8A6</accession>
<reference evidence="3 4" key="1">
    <citation type="submission" date="2018-12" db="EMBL/GenBank/DDBJ databases">
        <title>Hymenobacter gummosus sp. nov., isolated from a spring.</title>
        <authorList>
            <person name="Nie L."/>
        </authorList>
    </citation>
    <scope>NUCLEOTIDE SEQUENCE [LARGE SCALE GENOMIC DNA]</scope>
    <source>
        <strain evidence="3 4">KCTC 52166</strain>
    </source>
</reference>
<evidence type="ECO:0000313" key="4">
    <source>
        <dbReference type="Proteomes" id="UP000282184"/>
    </source>
</evidence>
<organism evidence="3 4">
    <name type="scientific">Hymenobacter gummosus</name>
    <dbReference type="NCBI Taxonomy" id="1776032"/>
    <lineage>
        <taxon>Bacteria</taxon>
        <taxon>Pseudomonadati</taxon>
        <taxon>Bacteroidota</taxon>
        <taxon>Cytophagia</taxon>
        <taxon>Cytophagales</taxon>
        <taxon>Hymenobacteraceae</taxon>
        <taxon>Hymenobacter</taxon>
    </lineage>
</organism>
<keyword evidence="4" id="KW-1185">Reference proteome</keyword>
<feature type="domain" description="Helix-turn-helix" evidence="2">
    <location>
        <begin position="110"/>
        <end position="159"/>
    </location>
</feature>
<dbReference type="OrthoDB" id="886362at2"/>
<sequence>MGQAGSGRGWTIHGPSSGAGPSSRASGTSSARQVSCGKTSGKTAVPAEYTSRYLPLLNACTPSVAMAIMPTPDPLLVTLTVPQFHQLLDAKLQPLLDALRRAQTAPEPEYLTTQQALDLLHLSKPTLHKLRGEGRITAYSSSDKRVLYRRSELLAYLQAAPRNSISPAPDQRPTGGARSTLPRGRGRRTAG</sequence>
<dbReference type="Pfam" id="PF12728">
    <property type="entry name" value="HTH_17"/>
    <property type="match status" value="1"/>
</dbReference>
<dbReference type="EMBL" id="RXOF01000001">
    <property type="protein sequence ID" value="RTQ53431.1"/>
    <property type="molecule type" value="Genomic_DNA"/>
</dbReference>
<dbReference type="GO" id="GO:0003677">
    <property type="term" value="F:DNA binding"/>
    <property type="evidence" value="ECO:0007669"/>
    <property type="project" value="UniProtKB-KW"/>
</dbReference>
<dbReference type="SUPFAM" id="SSF46955">
    <property type="entry name" value="Putative DNA-binding domain"/>
    <property type="match status" value="1"/>
</dbReference>
<proteinExistence type="predicted"/>
<dbReference type="Proteomes" id="UP000282184">
    <property type="component" value="Unassembled WGS sequence"/>
</dbReference>
<protein>
    <submittedName>
        <fullName evidence="3">DNA-binding protein</fullName>
    </submittedName>
</protein>
<gene>
    <name evidence="3" type="ORF">EJV47_01440</name>
</gene>
<feature type="region of interest" description="Disordered" evidence="1">
    <location>
        <begin position="159"/>
        <end position="191"/>
    </location>
</feature>
<keyword evidence="3" id="KW-0238">DNA-binding</keyword>
<dbReference type="AlphaFoldDB" id="A0A431U8A6"/>
<feature type="compositionally biased region" description="Low complexity" evidence="1">
    <location>
        <begin position="14"/>
        <end position="32"/>
    </location>
</feature>
<dbReference type="InterPro" id="IPR009061">
    <property type="entry name" value="DNA-bd_dom_put_sf"/>
</dbReference>
<evidence type="ECO:0000259" key="2">
    <source>
        <dbReference type="Pfam" id="PF12728"/>
    </source>
</evidence>